<proteinExistence type="predicted"/>
<dbReference type="Gene3D" id="2.60.120.620">
    <property type="entry name" value="q2cbj1_9rhob like domain"/>
    <property type="match status" value="1"/>
</dbReference>
<dbReference type="Proteomes" id="UP000184188">
    <property type="component" value="Unassembled WGS sequence"/>
</dbReference>
<evidence type="ECO:0008006" key="3">
    <source>
        <dbReference type="Google" id="ProtNLM"/>
    </source>
</evidence>
<accession>A0A1L9SS09</accession>
<dbReference type="RefSeq" id="XP_022584502.1">
    <property type="nucleotide sequence ID" value="XM_022727900.1"/>
</dbReference>
<evidence type="ECO:0000313" key="1">
    <source>
        <dbReference type="EMBL" id="OJJ49992.1"/>
    </source>
</evidence>
<dbReference type="STRING" id="1073090.A0A1L9SS09"/>
<evidence type="ECO:0000313" key="2">
    <source>
        <dbReference type="Proteomes" id="UP000184188"/>
    </source>
</evidence>
<dbReference type="Pfam" id="PF05721">
    <property type="entry name" value="PhyH"/>
    <property type="match status" value="1"/>
</dbReference>
<reference evidence="2" key="1">
    <citation type="journal article" date="2017" name="Genome Biol.">
        <title>Comparative genomics reveals high biological diversity and specific adaptations in the industrially and medically important fungal genus Aspergillus.</title>
        <authorList>
            <person name="de Vries R.P."/>
            <person name="Riley R."/>
            <person name="Wiebenga A."/>
            <person name="Aguilar-Osorio G."/>
            <person name="Amillis S."/>
            <person name="Uchima C.A."/>
            <person name="Anderluh G."/>
            <person name="Asadollahi M."/>
            <person name="Askin M."/>
            <person name="Barry K."/>
            <person name="Battaglia E."/>
            <person name="Bayram O."/>
            <person name="Benocci T."/>
            <person name="Braus-Stromeyer S.A."/>
            <person name="Caldana C."/>
            <person name="Canovas D."/>
            <person name="Cerqueira G.C."/>
            <person name="Chen F."/>
            <person name="Chen W."/>
            <person name="Choi C."/>
            <person name="Clum A."/>
            <person name="Dos Santos R.A."/>
            <person name="Damasio A.R."/>
            <person name="Diallinas G."/>
            <person name="Emri T."/>
            <person name="Fekete E."/>
            <person name="Flipphi M."/>
            <person name="Freyberg S."/>
            <person name="Gallo A."/>
            <person name="Gournas C."/>
            <person name="Habgood R."/>
            <person name="Hainaut M."/>
            <person name="Harispe M.L."/>
            <person name="Henrissat B."/>
            <person name="Hilden K.S."/>
            <person name="Hope R."/>
            <person name="Hossain A."/>
            <person name="Karabika E."/>
            <person name="Karaffa L."/>
            <person name="Karanyi Z."/>
            <person name="Krasevec N."/>
            <person name="Kuo A."/>
            <person name="Kusch H."/>
            <person name="LaButti K."/>
            <person name="Lagendijk E.L."/>
            <person name="Lapidus A."/>
            <person name="Levasseur A."/>
            <person name="Lindquist E."/>
            <person name="Lipzen A."/>
            <person name="Logrieco A.F."/>
            <person name="MacCabe A."/>
            <person name="Maekelae M.R."/>
            <person name="Malavazi I."/>
            <person name="Melin P."/>
            <person name="Meyer V."/>
            <person name="Mielnichuk N."/>
            <person name="Miskei M."/>
            <person name="Molnar A.P."/>
            <person name="Mule G."/>
            <person name="Ngan C.Y."/>
            <person name="Orejas M."/>
            <person name="Orosz E."/>
            <person name="Ouedraogo J.P."/>
            <person name="Overkamp K.M."/>
            <person name="Park H.-S."/>
            <person name="Perrone G."/>
            <person name="Piumi F."/>
            <person name="Punt P.J."/>
            <person name="Ram A.F."/>
            <person name="Ramon A."/>
            <person name="Rauscher S."/>
            <person name="Record E."/>
            <person name="Riano-Pachon D.M."/>
            <person name="Robert V."/>
            <person name="Roehrig J."/>
            <person name="Ruller R."/>
            <person name="Salamov A."/>
            <person name="Salih N.S."/>
            <person name="Samson R.A."/>
            <person name="Sandor E."/>
            <person name="Sanguinetti M."/>
            <person name="Schuetze T."/>
            <person name="Sepcic K."/>
            <person name="Shelest E."/>
            <person name="Sherlock G."/>
            <person name="Sophianopoulou V."/>
            <person name="Squina F.M."/>
            <person name="Sun H."/>
            <person name="Susca A."/>
            <person name="Todd R.B."/>
            <person name="Tsang A."/>
            <person name="Unkles S.E."/>
            <person name="van de Wiele N."/>
            <person name="van Rossen-Uffink D."/>
            <person name="Oliveira J.V."/>
            <person name="Vesth T.C."/>
            <person name="Visser J."/>
            <person name="Yu J.-H."/>
            <person name="Zhou M."/>
            <person name="Andersen M.R."/>
            <person name="Archer D.B."/>
            <person name="Baker S.E."/>
            <person name="Benoit I."/>
            <person name="Brakhage A.A."/>
            <person name="Braus G.H."/>
            <person name="Fischer R."/>
            <person name="Frisvad J.C."/>
            <person name="Goldman G.H."/>
            <person name="Houbraken J."/>
            <person name="Oakley B."/>
            <person name="Pocsi I."/>
            <person name="Scazzocchio C."/>
            <person name="Seiboth B."/>
            <person name="vanKuyk P.A."/>
            <person name="Wortman J."/>
            <person name="Dyer P.S."/>
            <person name="Grigoriev I.V."/>
        </authorList>
    </citation>
    <scope>NUCLEOTIDE SEQUENCE [LARGE SCALE GENOMIC DNA]</scope>
    <source>
        <strain evidence="2">CBS 506.65</strain>
    </source>
</reference>
<dbReference type="EMBL" id="KV878337">
    <property type="protein sequence ID" value="OJJ49992.1"/>
    <property type="molecule type" value="Genomic_DNA"/>
</dbReference>
<dbReference type="SUPFAM" id="SSF51197">
    <property type="entry name" value="Clavaminate synthase-like"/>
    <property type="match status" value="1"/>
</dbReference>
<keyword evidence="2" id="KW-1185">Reference proteome</keyword>
<gene>
    <name evidence="1" type="ORF">ASPZODRAFT_22693</name>
</gene>
<dbReference type="AlphaFoldDB" id="A0A1L9SS09"/>
<dbReference type="InterPro" id="IPR008775">
    <property type="entry name" value="Phytyl_CoA_dOase-like"/>
</dbReference>
<dbReference type="VEuPathDB" id="FungiDB:ASPZODRAFT_22693"/>
<name>A0A1L9SS09_9EURO</name>
<dbReference type="GeneID" id="34614364"/>
<protein>
    <recommendedName>
        <fullName evidence="3">Phytanoyl-CoA dioxygenase</fullName>
    </recommendedName>
</protein>
<dbReference type="OrthoDB" id="445007at2759"/>
<sequence length="267" mass="29823">MYKPKVFNAVLEGFFPAKSERVYGLLGKMPNQIVQIMRLPVWQKIMEHFLQKPFKFYVGEKLVENLSGYTLSTSAMLRLVPGAERQPLHRDGIPWQAGPNLEDPLDTPMVGCLIAGSKCTYKNGATLVIPGSHKWPVDRVPKLEECAIAEMEPGSALFTLGTTYHAGGENKCTSEDPEAIRALFAVFGQRDYLRRNQEEVLSTPAEIACELPDDILRLTGYYKSVGSIGHIEHRNPIEFIRDGMSLGKVPTRLNYLAGKRGMCLLPE</sequence>
<organism evidence="1 2">
    <name type="scientific">Penicilliopsis zonata CBS 506.65</name>
    <dbReference type="NCBI Taxonomy" id="1073090"/>
    <lineage>
        <taxon>Eukaryota</taxon>
        <taxon>Fungi</taxon>
        <taxon>Dikarya</taxon>
        <taxon>Ascomycota</taxon>
        <taxon>Pezizomycotina</taxon>
        <taxon>Eurotiomycetes</taxon>
        <taxon>Eurotiomycetidae</taxon>
        <taxon>Eurotiales</taxon>
        <taxon>Aspergillaceae</taxon>
        <taxon>Penicilliopsis</taxon>
    </lineage>
</organism>